<dbReference type="EMBL" id="LN899824">
    <property type="protein sequence ID" value="CUV30032.1"/>
    <property type="molecule type" value="Genomic_DNA"/>
</dbReference>
<dbReference type="AlphaFoldDB" id="A0A0S4V5P5"/>
<proteinExistence type="predicted"/>
<name>A0A0S4V5P5_RALSL</name>
<evidence type="ECO:0000313" key="1">
    <source>
        <dbReference type="EMBL" id="CUV30032.1"/>
    </source>
</evidence>
<gene>
    <name evidence="1" type="ORF">RUN1985_v1_580004</name>
</gene>
<organism evidence="1">
    <name type="scientific">Ralstonia solanacearum</name>
    <name type="common">Pseudomonas solanacearum</name>
    <dbReference type="NCBI Taxonomy" id="305"/>
    <lineage>
        <taxon>Bacteria</taxon>
        <taxon>Pseudomonadati</taxon>
        <taxon>Pseudomonadota</taxon>
        <taxon>Betaproteobacteria</taxon>
        <taxon>Burkholderiales</taxon>
        <taxon>Burkholderiaceae</taxon>
        <taxon>Ralstonia</taxon>
        <taxon>Ralstonia solanacearum species complex</taxon>
    </lineage>
</organism>
<reference evidence="1" key="1">
    <citation type="submission" date="2015-10" db="EMBL/GenBank/DDBJ databases">
        <authorList>
            <person name="Gilbert D.G."/>
        </authorList>
    </citation>
    <scope>NUCLEOTIDE SEQUENCE</scope>
    <source>
        <strain evidence="1">Phyl III-seqv23</strain>
    </source>
</reference>
<protein>
    <submittedName>
        <fullName evidence="1">Uncharacterized protein</fullName>
    </submittedName>
</protein>
<sequence>MICCFGLKTSQWVFMGETPDKRHDHFVRTSMS</sequence>
<accession>A0A0S4V5P5</accession>